<feature type="domain" description="Trichothecene 3-O-acetyltransferase-like N-terminal" evidence="2">
    <location>
        <begin position="21"/>
        <end position="173"/>
    </location>
</feature>
<evidence type="ECO:0000256" key="1">
    <source>
        <dbReference type="ARBA" id="ARBA00022679"/>
    </source>
</evidence>
<dbReference type="PANTHER" id="PTHR31642:SF310">
    <property type="entry name" value="FATTY ALCOHOL:CAFFEOYL-COA ACYLTRANSFERASE"/>
    <property type="match status" value="1"/>
</dbReference>
<dbReference type="Proteomes" id="UP000038010">
    <property type="component" value="Unassembled WGS sequence"/>
</dbReference>
<evidence type="ECO:0000313" key="4">
    <source>
        <dbReference type="Proteomes" id="UP000038010"/>
    </source>
</evidence>
<comment type="caution">
    <text evidence="3">The sequence shown here is derived from an EMBL/GenBank/DDBJ whole genome shotgun (WGS) entry which is preliminary data.</text>
</comment>
<evidence type="ECO:0000313" key="3">
    <source>
        <dbReference type="EMBL" id="KPI37349.1"/>
    </source>
</evidence>
<dbReference type="EMBL" id="LFJN01000024">
    <property type="protein sequence ID" value="KPI37349.1"/>
    <property type="molecule type" value="Genomic_DNA"/>
</dbReference>
<dbReference type="RefSeq" id="XP_017997312.1">
    <property type="nucleotide sequence ID" value="XM_018139065.1"/>
</dbReference>
<protein>
    <submittedName>
        <fullName evidence="3">Trichothecene 3-O-acetyltransferase</fullName>
    </submittedName>
</protein>
<dbReference type="GO" id="GO:0016747">
    <property type="term" value="F:acyltransferase activity, transferring groups other than amino-acyl groups"/>
    <property type="evidence" value="ECO:0007669"/>
    <property type="project" value="TreeGrafter"/>
</dbReference>
<organism evidence="3 4">
    <name type="scientific">Cyphellophora attinorum</name>
    <dbReference type="NCBI Taxonomy" id="1664694"/>
    <lineage>
        <taxon>Eukaryota</taxon>
        <taxon>Fungi</taxon>
        <taxon>Dikarya</taxon>
        <taxon>Ascomycota</taxon>
        <taxon>Pezizomycotina</taxon>
        <taxon>Eurotiomycetes</taxon>
        <taxon>Chaetothyriomycetidae</taxon>
        <taxon>Chaetothyriales</taxon>
        <taxon>Cyphellophoraceae</taxon>
        <taxon>Cyphellophora</taxon>
    </lineage>
</organism>
<dbReference type="Gene3D" id="3.30.559.10">
    <property type="entry name" value="Chloramphenicol acetyltransferase-like domain"/>
    <property type="match status" value="2"/>
</dbReference>
<sequence length="440" mass="48272">MGSTIEFRQPGPLGQVTFDSYTIIVLGFRVANDARDKAAAALDAASMKLTTAFPWLAGQVVIEGRTESKSGKYAIVPYPEQEGKSLVRTKDCTELCPSYDEILAAKAPFSMLDGDILVSTSPMGYNMPQSVPWPILVIEANYIDGGLLLAFSTQHTGADMTGQGRIITYFAQALRHESFDPEDVREGNRTPDTVKFITKDEQAHSLAGLHRPSQLQVKYPTPVPPKAAMPWVYYRVSAANAKHLKSLSKAYSTNDAITAFYVQTHTNVRAAAGVLKGDEAVVLQRAMSIREQCGYSDRYLGSTAGSPSTTLYPNTDLVTVAAQLRKDLKNIDTHYARSFATALALDDDSTKYYYGADNRMGKDLVVSSWAKLPLCNTSFGEEMGGYPGFVRRPNLAPAPVTYILPLTRDGDVDLAICTTPDDHKLLQEDKEWCKYAEYIG</sequence>
<dbReference type="AlphaFoldDB" id="A0A0N0NK32"/>
<proteinExistence type="predicted"/>
<dbReference type="GeneID" id="28730945"/>
<keyword evidence="4" id="KW-1185">Reference proteome</keyword>
<gene>
    <name evidence="3" type="ORF">AB675_10302</name>
</gene>
<evidence type="ECO:0000259" key="2">
    <source>
        <dbReference type="Pfam" id="PF22664"/>
    </source>
</evidence>
<dbReference type="VEuPathDB" id="FungiDB:AB675_10302"/>
<name>A0A0N0NK32_9EURO</name>
<keyword evidence="1 3" id="KW-0808">Transferase</keyword>
<dbReference type="PANTHER" id="PTHR31642">
    <property type="entry name" value="TRICHOTHECENE 3-O-ACETYLTRANSFERASE"/>
    <property type="match status" value="1"/>
</dbReference>
<dbReference type="InterPro" id="IPR054710">
    <property type="entry name" value="Tri101-like_N"/>
</dbReference>
<dbReference type="OrthoDB" id="1862401at2759"/>
<accession>A0A0N0NK32</accession>
<dbReference type="InterPro" id="IPR050317">
    <property type="entry name" value="Plant_Fungal_Acyltransferase"/>
</dbReference>
<dbReference type="Pfam" id="PF22664">
    <property type="entry name" value="TRI-like_N"/>
    <property type="match status" value="1"/>
</dbReference>
<dbReference type="STRING" id="1664694.A0A0N0NK32"/>
<reference evidence="3 4" key="1">
    <citation type="submission" date="2015-06" db="EMBL/GenBank/DDBJ databases">
        <title>Draft genome of the ant-associated black yeast Phialophora attae CBS 131958.</title>
        <authorList>
            <person name="Moreno L.F."/>
            <person name="Stielow B.J."/>
            <person name="de Hoog S."/>
            <person name="Vicente V.A."/>
            <person name="Weiss V.A."/>
            <person name="de Vries M."/>
            <person name="Cruz L.M."/>
            <person name="Souza E.M."/>
        </authorList>
    </citation>
    <scope>NUCLEOTIDE SEQUENCE [LARGE SCALE GENOMIC DNA]</scope>
    <source>
        <strain evidence="3 4">CBS 131958</strain>
    </source>
</reference>
<dbReference type="InterPro" id="IPR023213">
    <property type="entry name" value="CAT-like_dom_sf"/>
</dbReference>